<evidence type="ECO:0008006" key="3">
    <source>
        <dbReference type="Google" id="ProtNLM"/>
    </source>
</evidence>
<dbReference type="Pfam" id="PF02945">
    <property type="entry name" value="Endonuclease_7"/>
    <property type="match status" value="1"/>
</dbReference>
<dbReference type="InterPro" id="IPR004211">
    <property type="entry name" value="Endonuclease_7"/>
</dbReference>
<dbReference type="PANTHER" id="PTHR31511">
    <property type="entry name" value="PROTEIN CBG23764"/>
    <property type="match status" value="1"/>
</dbReference>
<gene>
    <name evidence="1" type="ORF">MEUPH1_LOCUS27557</name>
</gene>
<dbReference type="InterPro" id="IPR044925">
    <property type="entry name" value="His-Me_finger_sf"/>
</dbReference>
<evidence type="ECO:0000313" key="2">
    <source>
        <dbReference type="Proteomes" id="UP001160148"/>
    </source>
</evidence>
<proteinExistence type="predicted"/>
<name>A0AAV0XZ74_9HEMI</name>
<sequence length="752" mass="85669">MITAYRGATVTRFKITLPAQRQPAQQSVTRPTPQGHIQIAPGIFVPDVPAGGSNAASDDDIICMKAMDEFENTDSFTTNVNGKRVSSANTTSAARAKKAHMSLVQSPGFVEISSSANRKIVWYYAKNVYNTMIYTEFLRSLEPELNKILKTRVQQGAIKFNLKLEATYNRVNVPNSSENRAFKTTATEIYPDSDIDSIVEQAFVKLLAEEDAYVSRGSGFTLEAIDGLLLGIYNYTPMTGSSYIELPAYIDRKRGTINPQNNDQQCFKWAILARHVVDNLSDKYKYCVGKNYTQHEAKYNFDDISFPTPLSDISKFEKNNPNVTVNVYGLDKKFQPPRKYPTYEVYPLRVVDEEKTNHFDLLLVTDGDNSHYVYISNFSRLVRAQKTRHTGSVVFCKRCFTSFDDRRHKFKLSGQEALDQHKLICGAHKPILPEMPKEGDCAEFKAWKNTVRHPFVIYADFEAILTKTEEARGGSTTITQKHEAMSYGFLVKASDDVPAELLLQHQIPAGPVIYRGSEDRTDVARHFVEAIVEVAQKIENLMKTNIPLKMAEGEEKTHQECIKCNLCKCILVGGDKVRDHDHLTGKFRQTLCSRCNLELQQPKFVPVFFHNLTNYDSHFIITELGYDTKTINVIPNSEEKYISFSKYISSTFTVRFIDTFRFMASSLSSLAENLLTPEHEKFRETAKHFVTGDMPLVTRKGVYPYEYTDSWEWLEDTRLPSKRSFYSTLTETGIKESEFDHAKEVCIHFARI</sequence>
<keyword evidence="2" id="KW-1185">Reference proteome</keyword>
<dbReference type="SUPFAM" id="SSF54060">
    <property type="entry name" value="His-Me finger endonucleases"/>
    <property type="match status" value="1"/>
</dbReference>
<dbReference type="PANTHER" id="PTHR31511:SF12">
    <property type="entry name" value="RHO TERMINATION FACTOR N-TERMINAL DOMAIN-CONTAINING PROTEIN"/>
    <property type="match status" value="1"/>
</dbReference>
<dbReference type="EMBL" id="CARXXK010001128">
    <property type="protein sequence ID" value="CAI6373860.1"/>
    <property type="molecule type" value="Genomic_DNA"/>
</dbReference>
<protein>
    <recommendedName>
        <fullName evidence="3">DNA-directed DNA polymerase</fullName>
    </recommendedName>
</protein>
<accession>A0AAV0XZ74</accession>
<dbReference type="InterPro" id="IPR038563">
    <property type="entry name" value="Endonuclease_7_sf"/>
</dbReference>
<comment type="caution">
    <text evidence="1">The sequence shown here is derived from an EMBL/GenBank/DDBJ whole genome shotgun (WGS) entry which is preliminary data.</text>
</comment>
<dbReference type="AlphaFoldDB" id="A0AAV0XZ74"/>
<dbReference type="Proteomes" id="UP001160148">
    <property type="component" value="Unassembled WGS sequence"/>
</dbReference>
<evidence type="ECO:0000313" key="1">
    <source>
        <dbReference type="EMBL" id="CAI6373860.1"/>
    </source>
</evidence>
<dbReference type="InterPro" id="IPR012337">
    <property type="entry name" value="RNaseH-like_sf"/>
</dbReference>
<organism evidence="1 2">
    <name type="scientific">Macrosiphum euphorbiae</name>
    <name type="common">potato aphid</name>
    <dbReference type="NCBI Taxonomy" id="13131"/>
    <lineage>
        <taxon>Eukaryota</taxon>
        <taxon>Metazoa</taxon>
        <taxon>Ecdysozoa</taxon>
        <taxon>Arthropoda</taxon>
        <taxon>Hexapoda</taxon>
        <taxon>Insecta</taxon>
        <taxon>Pterygota</taxon>
        <taxon>Neoptera</taxon>
        <taxon>Paraneoptera</taxon>
        <taxon>Hemiptera</taxon>
        <taxon>Sternorrhyncha</taxon>
        <taxon>Aphidomorpha</taxon>
        <taxon>Aphidoidea</taxon>
        <taxon>Aphididae</taxon>
        <taxon>Macrosiphini</taxon>
        <taxon>Macrosiphum</taxon>
    </lineage>
</organism>
<reference evidence="1 2" key="1">
    <citation type="submission" date="2023-01" db="EMBL/GenBank/DDBJ databases">
        <authorList>
            <person name="Whitehead M."/>
        </authorList>
    </citation>
    <scope>NUCLEOTIDE SEQUENCE [LARGE SCALE GENOMIC DNA]</scope>
</reference>
<dbReference type="Gene3D" id="3.40.1800.10">
    <property type="entry name" value="His-Me finger endonucleases"/>
    <property type="match status" value="1"/>
</dbReference>
<dbReference type="SUPFAM" id="SSF53098">
    <property type="entry name" value="Ribonuclease H-like"/>
    <property type="match status" value="1"/>
</dbReference>